<comment type="caution">
    <text evidence="3">The sequence shown here is derived from an EMBL/GenBank/DDBJ whole genome shotgun (WGS) entry which is preliminary data.</text>
</comment>
<evidence type="ECO:0000256" key="1">
    <source>
        <dbReference type="SAM" id="Phobius"/>
    </source>
</evidence>
<proteinExistence type="predicted"/>
<protein>
    <submittedName>
        <fullName evidence="3">CopD family protein</fullName>
    </submittedName>
</protein>
<reference evidence="3 4" key="1">
    <citation type="submission" date="2021-11" db="EMBL/GenBank/DDBJ databases">
        <authorList>
            <person name="Liang Q."/>
            <person name="Mou H."/>
            <person name="Liu Z."/>
        </authorList>
    </citation>
    <scope>NUCLEOTIDE SEQUENCE [LARGE SCALE GENOMIC DNA]</scope>
    <source>
        <strain evidence="3 4">CHU3</strain>
    </source>
</reference>
<feature type="transmembrane region" description="Helical" evidence="1">
    <location>
        <begin position="132"/>
        <end position="150"/>
    </location>
</feature>
<dbReference type="EMBL" id="JAJIRN010000003">
    <property type="protein sequence ID" value="MCV2368103.1"/>
    <property type="molecule type" value="Genomic_DNA"/>
</dbReference>
<keyword evidence="1" id="KW-0472">Membrane</keyword>
<evidence type="ECO:0000313" key="3">
    <source>
        <dbReference type="EMBL" id="MCV2368103.1"/>
    </source>
</evidence>
<organism evidence="3 4">
    <name type="scientific">Roseateles oligotrophus</name>
    <dbReference type="NCBI Taxonomy" id="1769250"/>
    <lineage>
        <taxon>Bacteria</taxon>
        <taxon>Pseudomonadati</taxon>
        <taxon>Pseudomonadota</taxon>
        <taxon>Betaproteobacteria</taxon>
        <taxon>Burkholderiales</taxon>
        <taxon>Sphaerotilaceae</taxon>
        <taxon>Roseateles</taxon>
    </lineage>
</organism>
<dbReference type="Pfam" id="PF05425">
    <property type="entry name" value="CopD"/>
    <property type="match status" value="1"/>
</dbReference>
<gene>
    <name evidence="3" type="ORF">LNV07_08325</name>
</gene>
<keyword evidence="1" id="KW-1133">Transmembrane helix</keyword>
<feature type="transmembrane region" description="Helical" evidence="1">
    <location>
        <begin position="83"/>
        <end position="102"/>
    </location>
</feature>
<sequence>MTLIHAVLLGLHLLAVALWVGGMATVLLAVRPAALQVLEAPPLRLQMLTATLARFFNLVQIAITVLLATGLLMLTLLGGRAHWTAHAMLGLGLLMMGLFAHIRWALFPRLQRAVAEQAWPAAGAAMNAIRPWVGFNLGLGCAVVLIAVLGRAL</sequence>
<dbReference type="Proteomes" id="UP001209701">
    <property type="component" value="Unassembled WGS sequence"/>
</dbReference>
<dbReference type="InterPro" id="IPR008457">
    <property type="entry name" value="Cu-R_CopD_dom"/>
</dbReference>
<feature type="transmembrane region" description="Helical" evidence="1">
    <location>
        <begin position="53"/>
        <end position="76"/>
    </location>
</feature>
<name>A0ABT2YDG9_9BURK</name>
<evidence type="ECO:0000313" key="4">
    <source>
        <dbReference type="Proteomes" id="UP001209701"/>
    </source>
</evidence>
<feature type="domain" description="Copper resistance protein D" evidence="2">
    <location>
        <begin position="50"/>
        <end position="148"/>
    </location>
</feature>
<keyword evidence="1" id="KW-0812">Transmembrane</keyword>
<accession>A0ABT2YDG9</accession>
<keyword evidence="4" id="KW-1185">Reference proteome</keyword>
<dbReference type="RefSeq" id="WP_263570720.1">
    <property type="nucleotide sequence ID" value="NZ_JAJIRN010000003.1"/>
</dbReference>
<evidence type="ECO:0000259" key="2">
    <source>
        <dbReference type="Pfam" id="PF05425"/>
    </source>
</evidence>